<proteinExistence type="inferred from homology"/>
<name>A0A4Y7LG08_PAPSO</name>
<dbReference type="Gene3D" id="1.10.630.10">
    <property type="entry name" value="Cytochrome P450"/>
    <property type="match status" value="1"/>
</dbReference>
<gene>
    <name evidence="5" type="ORF">C5167_046005</name>
</gene>
<keyword evidence="3" id="KW-0560">Oxidoreductase</keyword>
<keyword evidence="2 3" id="KW-0408">Iron</keyword>
<organism evidence="5 6">
    <name type="scientific">Papaver somniferum</name>
    <name type="common">Opium poppy</name>
    <dbReference type="NCBI Taxonomy" id="3469"/>
    <lineage>
        <taxon>Eukaryota</taxon>
        <taxon>Viridiplantae</taxon>
        <taxon>Streptophyta</taxon>
        <taxon>Embryophyta</taxon>
        <taxon>Tracheophyta</taxon>
        <taxon>Spermatophyta</taxon>
        <taxon>Magnoliopsida</taxon>
        <taxon>Ranunculales</taxon>
        <taxon>Papaveraceae</taxon>
        <taxon>Papaveroideae</taxon>
        <taxon>Papaver</taxon>
    </lineage>
</organism>
<dbReference type="Pfam" id="PF00067">
    <property type="entry name" value="p450"/>
    <property type="match status" value="1"/>
</dbReference>
<dbReference type="AlphaFoldDB" id="A0A4Y7LG08"/>
<dbReference type="InterPro" id="IPR050196">
    <property type="entry name" value="Cytochrome_P450_Monoox"/>
</dbReference>
<dbReference type="GO" id="GO:0016705">
    <property type="term" value="F:oxidoreductase activity, acting on paired donors, with incorporation or reduction of molecular oxygen"/>
    <property type="evidence" value="ECO:0007669"/>
    <property type="project" value="InterPro"/>
</dbReference>
<dbReference type="GO" id="GO:0004497">
    <property type="term" value="F:monooxygenase activity"/>
    <property type="evidence" value="ECO:0007669"/>
    <property type="project" value="UniProtKB-KW"/>
</dbReference>
<dbReference type="InterPro" id="IPR001128">
    <property type="entry name" value="Cyt_P450"/>
</dbReference>
<evidence type="ECO:0000256" key="3">
    <source>
        <dbReference type="RuleBase" id="RU000461"/>
    </source>
</evidence>
<keyword evidence="4" id="KW-0812">Transmembrane</keyword>
<evidence type="ECO:0000313" key="6">
    <source>
        <dbReference type="Proteomes" id="UP000316621"/>
    </source>
</evidence>
<dbReference type="Gramene" id="RZC83221">
    <property type="protein sequence ID" value="RZC83221"/>
    <property type="gene ID" value="C5167_046005"/>
</dbReference>
<comment type="similarity">
    <text evidence="1 3">Belongs to the cytochrome P450 family.</text>
</comment>
<dbReference type="InterPro" id="IPR036396">
    <property type="entry name" value="Cyt_P450_sf"/>
</dbReference>
<evidence type="ECO:0000313" key="5">
    <source>
        <dbReference type="EMBL" id="RZC83221.1"/>
    </source>
</evidence>
<dbReference type="PRINTS" id="PR00463">
    <property type="entry name" value="EP450I"/>
</dbReference>
<feature type="transmembrane region" description="Helical" evidence="4">
    <location>
        <begin position="40"/>
        <end position="58"/>
    </location>
</feature>
<dbReference type="OrthoDB" id="1470350at2759"/>
<evidence type="ECO:0008006" key="7">
    <source>
        <dbReference type="Google" id="ProtNLM"/>
    </source>
</evidence>
<dbReference type="OMA" id="VQKMHFL"/>
<dbReference type="SUPFAM" id="SSF48264">
    <property type="entry name" value="Cytochrome P450"/>
    <property type="match status" value="1"/>
</dbReference>
<dbReference type="Proteomes" id="UP000316621">
    <property type="component" value="Chromosome 11"/>
</dbReference>
<evidence type="ECO:0000256" key="4">
    <source>
        <dbReference type="SAM" id="Phobius"/>
    </source>
</evidence>
<keyword evidence="4" id="KW-0472">Membrane</keyword>
<keyword evidence="3" id="KW-0503">Monooxygenase</keyword>
<keyword evidence="4" id="KW-1133">Transmembrane helix</keyword>
<dbReference type="InterPro" id="IPR017972">
    <property type="entry name" value="Cyt_P450_CS"/>
</dbReference>
<sequence length="570" mass="64021">MKPCETPYTLLGVLLSRRRSNYSCEYPNFLRDYAIREINVLLWISLIAITTFLVKRVIKLMKLWSYGRNLPGPPCPSLFGHSQLFSGENLIEFLSKSHEKYGSIVRLWLGPTQLMVSVKDPVIIKEMLIKAEDKLPATERAFHMAFGRSSLFASSFKKVQKRRESLAEQLNNILLQRANAIPSKVVDYIVQNVGSTTANRVSDCRSISQHMAFSILGSTLFGDVFLGWSNATLYEEMLMKISKEASFWASYTIPPFWKRGFWRFKCLCTELRCLTLDIIQQRRKYYKFSQLDQNPSNGTTKIGRVVESDAVIFSGGLMEDDLLLANLDGHLNGDEPCGNVMGVMFHGCLTTAGLIGNILTMLVIHPEIQDKIYSEIMMVHKRSSKSGVHNIYDMKFLMATVYESARLLPVGPLLQRCSRTHDLDLKAGVTVPAGSILVVPIQLVQMDGSSWGKDASEFNPHRFLSKDERRSFSEPRVPLTGAADEVVSIEESLVLNDPSVTDSFLPFGSGTRACIGQKFAILGIATLFASLLQHFEVRLEPGSETIPKSMNNSIVQLLPTPKIVFVERNR</sequence>
<dbReference type="GO" id="GO:0020037">
    <property type="term" value="F:heme binding"/>
    <property type="evidence" value="ECO:0007669"/>
    <property type="project" value="InterPro"/>
</dbReference>
<keyword evidence="2 3" id="KW-0479">Metal-binding</keyword>
<dbReference type="CDD" id="cd00302">
    <property type="entry name" value="cytochrome_P450"/>
    <property type="match status" value="1"/>
</dbReference>
<dbReference type="PANTHER" id="PTHR24291">
    <property type="entry name" value="CYTOCHROME P450 FAMILY 4"/>
    <property type="match status" value="1"/>
</dbReference>
<evidence type="ECO:0000256" key="1">
    <source>
        <dbReference type="ARBA" id="ARBA00010617"/>
    </source>
</evidence>
<dbReference type="InterPro" id="IPR002401">
    <property type="entry name" value="Cyt_P450_E_grp-I"/>
</dbReference>
<keyword evidence="2 3" id="KW-0349">Heme</keyword>
<accession>A0A4Y7LG08</accession>
<reference evidence="5 6" key="1">
    <citation type="journal article" date="2018" name="Science">
        <title>The opium poppy genome and morphinan production.</title>
        <authorList>
            <person name="Guo L."/>
            <person name="Winzer T."/>
            <person name="Yang X."/>
            <person name="Li Y."/>
            <person name="Ning Z."/>
            <person name="He Z."/>
            <person name="Teodor R."/>
            <person name="Lu Y."/>
            <person name="Bowser T.A."/>
            <person name="Graham I.A."/>
            <person name="Ye K."/>
        </authorList>
    </citation>
    <scope>NUCLEOTIDE SEQUENCE [LARGE SCALE GENOMIC DNA]</scope>
    <source>
        <strain evidence="6">cv. HN1</strain>
        <tissue evidence="5">Leaves</tissue>
    </source>
</reference>
<keyword evidence="6" id="KW-1185">Reference proteome</keyword>
<dbReference type="GO" id="GO:0005506">
    <property type="term" value="F:iron ion binding"/>
    <property type="evidence" value="ECO:0007669"/>
    <property type="project" value="InterPro"/>
</dbReference>
<dbReference type="EMBL" id="CM010725">
    <property type="protein sequence ID" value="RZC83221.1"/>
    <property type="molecule type" value="Genomic_DNA"/>
</dbReference>
<comment type="cofactor">
    <cofactor evidence="2">
        <name>heme</name>
        <dbReference type="ChEBI" id="CHEBI:30413"/>
    </cofactor>
</comment>
<dbReference type="PRINTS" id="PR00385">
    <property type="entry name" value="P450"/>
</dbReference>
<dbReference type="PROSITE" id="PS00086">
    <property type="entry name" value="CYTOCHROME_P450"/>
    <property type="match status" value="1"/>
</dbReference>
<protein>
    <recommendedName>
        <fullName evidence="7">Cytochrome P450</fullName>
    </recommendedName>
</protein>
<feature type="binding site" description="axial binding residue" evidence="2">
    <location>
        <position position="514"/>
    </location>
    <ligand>
        <name>heme</name>
        <dbReference type="ChEBI" id="CHEBI:30413"/>
    </ligand>
    <ligandPart>
        <name>Fe</name>
        <dbReference type="ChEBI" id="CHEBI:18248"/>
    </ligandPart>
</feature>
<evidence type="ECO:0000256" key="2">
    <source>
        <dbReference type="PIRSR" id="PIRSR602401-1"/>
    </source>
</evidence>
<dbReference type="GO" id="GO:0033075">
    <property type="term" value="P:isoquinoline alkaloid biosynthetic process"/>
    <property type="evidence" value="ECO:0007669"/>
    <property type="project" value="UniProtKB-ARBA"/>
</dbReference>
<dbReference type="PANTHER" id="PTHR24291:SF185">
    <property type="entry name" value="PREMNASPIRODIENE OXYGENASE-LIKE"/>
    <property type="match status" value="1"/>
</dbReference>